<evidence type="ECO:0000256" key="1">
    <source>
        <dbReference type="ARBA" id="ARBA00006525"/>
    </source>
</evidence>
<dbReference type="Pfam" id="PF17782">
    <property type="entry name" value="WHD_DprA"/>
    <property type="match status" value="1"/>
</dbReference>
<dbReference type="AlphaFoldDB" id="A0A2S9V803"/>
<dbReference type="InterPro" id="IPR041614">
    <property type="entry name" value="DprA_WH"/>
</dbReference>
<keyword evidence="5" id="KW-1185">Reference proteome</keyword>
<comment type="caution">
    <text evidence="4">The sequence shown here is derived from an EMBL/GenBank/DDBJ whole genome shotgun (WGS) entry which is preliminary data.</text>
</comment>
<dbReference type="OrthoDB" id="9785707at2"/>
<protein>
    <submittedName>
        <fullName evidence="4">DNA-protecting protein DprA</fullName>
    </submittedName>
</protein>
<dbReference type="InterPro" id="IPR036388">
    <property type="entry name" value="WH-like_DNA-bd_sf"/>
</dbReference>
<evidence type="ECO:0000259" key="3">
    <source>
        <dbReference type="Pfam" id="PF17782"/>
    </source>
</evidence>
<evidence type="ECO:0000313" key="4">
    <source>
        <dbReference type="EMBL" id="PRO72590.1"/>
    </source>
</evidence>
<dbReference type="SUPFAM" id="SSF102405">
    <property type="entry name" value="MCP/YpsA-like"/>
    <property type="match status" value="1"/>
</dbReference>
<dbReference type="InterPro" id="IPR057666">
    <property type="entry name" value="DrpA_SLOG"/>
</dbReference>
<dbReference type="GO" id="GO:0009294">
    <property type="term" value="P:DNA-mediated transformation"/>
    <property type="evidence" value="ECO:0007669"/>
    <property type="project" value="InterPro"/>
</dbReference>
<feature type="domain" description="Smf/DprA SLOG" evidence="2">
    <location>
        <begin position="83"/>
        <end position="292"/>
    </location>
</feature>
<dbReference type="Proteomes" id="UP000238949">
    <property type="component" value="Unassembled WGS sequence"/>
</dbReference>
<name>A0A2S9V803_9ALTE</name>
<dbReference type="Gene3D" id="1.10.10.10">
    <property type="entry name" value="Winged helix-like DNA-binding domain superfamily/Winged helix DNA-binding domain"/>
    <property type="match status" value="1"/>
</dbReference>
<dbReference type="Gene3D" id="3.40.50.450">
    <property type="match status" value="1"/>
</dbReference>
<dbReference type="PANTHER" id="PTHR43022:SF1">
    <property type="entry name" value="PROTEIN SMF"/>
    <property type="match status" value="1"/>
</dbReference>
<feature type="domain" description="DprA winged helix" evidence="3">
    <location>
        <begin position="307"/>
        <end position="359"/>
    </location>
</feature>
<dbReference type="NCBIfam" id="TIGR00732">
    <property type="entry name" value="dprA"/>
    <property type="match status" value="1"/>
</dbReference>
<reference evidence="5" key="1">
    <citation type="journal article" date="2020" name="Int. J. Syst. Evol. Microbiol.">
        <title>Alteromonas alba sp. nov., a marine bacterium isolated from the seawater of the West Pacific Ocean.</title>
        <authorList>
            <person name="Sun C."/>
            <person name="Wu Y.-H."/>
            <person name="Xamxidin M."/>
            <person name="Cheng H."/>
            <person name="Xu X.-W."/>
        </authorList>
    </citation>
    <scope>NUCLEOTIDE SEQUENCE [LARGE SCALE GENOMIC DNA]</scope>
    <source>
        <strain evidence="5">190</strain>
    </source>
</reference>
<sequence length="369" mass="40146">MQNQLSPFIQHWLRLSLVKKRSPAFWLALLAHFELTIEQLFSLPVRELSQCGLKPDEIALINSPGDEIERIKQWLCQHPLNQIIAMSDVAYPERLKQLDSPPLILYCHGNAQLLTAPQLAIVGSRKATINGLNTARRLAKELGDAGITVTSGLALGIDGAAHQGAYPTSGRTVAILGGGLGCIYPRSHQALALSLVEHGGCLVSEFPPWETVKPYHFPRRNRLIAALSSGVLLIEARIKSGSMITANLAADMGIDVFATPGNINNPLSEGPHYLIQQGARLVTSSGDICEELGWVVKDLEREGGNHQQDDDDEPLLKEFTGEPINIDYLVEKTGLSVNRLMPRLVELELQGRIVAVPGGYTRAMGPVGS</sequence>
<comment type="similarity">
    <text evidence="1">Belongs to the DprA/Smf family.</text>
</comment>
<proteinExistence type="inferred from homology"/>
<accession>A0A2S9V803</accession>
<dbReference type="RefSeq" id="WP_105935457.1">
    <property type="nucleotide sequence ID" value="NZ_PVNP01000182.1"/>
</dbReference>
<dbReference type="PANTHER" id="PTHR43022">
    <property type="entry name" value="PROTEIN SMF"/>
    <property type="match status" value="1"/>
</dbReference>
<organism evidence="4 5">
    <name type="scientific">Alteromonas alba</name>
    <dbReference type="NCBI Taxonomy" id="2079529"/>
    <lineage>
        <taxon>Bacteria</taxon>
        <taxon>Pseudomonadati</taxon>
        <taxon>Pseudomonadota</taxon>
        <taxon>Gammaproteobacteria</taxon>
        <taxon>Alteromonadales</taxon>
        <taxon>Alteromonadaceae</taxon>
        <taxon>Alteromonas/Salinimonas group</taxon>
        <taxon>Alteromonas</taxon>
    </lineage>
</organism>
<evidence type="ECO:0000313" key="5">
    <source>
        <dbReference type="Proteomes" id="UP000238949"/>
    </source>
</evidence>
<evidence type="ECO:0000259" key="2">
    <source>
        <dbReference type="Pfam" id="PF02481"/>
    </source>
</evidence>
<dbReference type="InterPro" id="IPR003488">
    <property type="entry name" value="DprA"/>
</dbReference>
<dbReference type="EMBL" id="PVNP01000182">
    <property type="protein sequence ID" value="PRO72590.1"/>
    <property type="molecule type" value="Genomic_DNA"/>
</dbReference>
<gene>
    <name evidence="4" type="primary">dprA</name>
    <name evidence="4" type="ORF">C6Y40_16180</name>
</gene>
<dbReference type="Pfam" id="PF02481">
    <property type="entry name" value="DNA_processg_A"/>
    <property type="match status" value="1"/>
</dbReference>